<dbReference type="AlphaFoldDB" id="A0A175YF97"/>
<feature type="compositionally biased region" description="Basic and acidic residues" evidence="1">
    <location>
        <begin position="68"/>
        <end position="86"/>
    </location>
</feature>
<dbReference type="Proteomes" id="UP000077755">
    <property type="component" value="Chromosome 9"/>
</dbReference>
<reference evidence="2" key="2">
    <citation type="submission" date="2022-03" db="EMBL/GenBank/DDBJ databases">
        <title>Draft title - Genomic analysis of global carrot germplasm unveils the trajectory of domestication and the origin of high carotenoid orange carrot.</title>
        <authorList>
            <person name="Iorizzo M."/>
            <person name="Ellison S."/>
            <person name="Senalik D."/>
            <person name="Macko-Podgorni A."/>
            <person name="Grzebelus D."/>
            <person name="Bostan H."/>
            <person name="Rolling W."/>
            <person name="Curaba J."/>
            <person name="Simon P."/>
        </authorList>
    </citation>
    <scope>NUCLEOTIDE SEQUENCE</scope>
    <source>
        <tissue evidence="2">Leaf</tissue>
    </source>
</reference>
<sequence>MSSETLLGRDLEVLESIRKHLLDDPDVSDSFPAIIPSNNPIWEWDTNFSNFFVEESSSVKLISFDQENNGKSDIGDDHGREEDLKQHAGVKKRSRNYCVEKKRPAKNGPTMWLEKCNKSDGSLAYDGTTVRFCGSGTK</sequence>
<evidence type="ECO:0000256" key="1">
    <source>
        <dbReference type="SAM" id="MobiDB-lite"/>
    </source>
</evidence>
<name>A0A175YF97_DAUCS</name>
<feature type="region of interest" description="Disordered" evidence="1">
    <location>
        <begin position="65"/>
        <end position="89"/>
    </location>
</feature>
<evidence type="ECO:0000313" key="2">
    <source>
        <dbReference type="EMBL" id="WOH14418.1"/>
    </source>
</evidence>
<accession>A0A175YF97</accession>
<proteinExistence type="predicted"/>
<reference evidence="2" key="1">
    <citation type="journal article" date="2016" name="Nat. Genet.">
        <title>A high-quality carrot genome assembly provides new insights into carotenoid accumulation and asterid genome evolution.</title>
        <authorList>
            <person name="Iorizzo M."/>
            <person name="Ellison S."/>
            <person name="Senalik D."/>
            <person name="Zeng P."/>
            <person name="Satapoomin P."/>
            <person name="Huang J."/>
            <person name="Bowman M."/>
            <person name="Iovene M."/>
            <person name="Sanseverino W."/>
            <person name="Cavagnaro P."/>
            <person name="Yildiz M."/>
            <person name="Macko-Podgorni A."/>
            <person name="Moranska E."/>
            <person name="Grzebelus E."/>
            <person name="Grzebelus D."/>
            <person name="Ashrafi H."/>
            <person name="Zheng Z."/>
            <person name="Cheng S."/>
            <person name="Spooner D."/>
            <person name="Van Deynze A."/>
            <person name="Simon P."/>
        </authorList>
    </citation>
    <scope>NUCLEOTIDE SEQUENCE</scope>
    <source>
        <tissue evidence="2">Leaf</tissue>
    </source>
</reference>
<keyword evidence="3" id="KW-1185">Reference proteome</keyword>
<organism evidence="2 3">
    <name type="scientific">Daucus carota subsp. sativus</name>
    <name type="common">Carrot</name>
    <dbReference type="NCBI Taxonomy" id="79200"/>
    <lineage>
        <taxon>Eukaryota</taxon>
        <taxon>Viridiplantae</taxon>
        <taxon>Streptophyta</taxon>
        <taxon>Embryophyta</taxon>
        <taxon>Tracheophyta</taxon>
        <taxon>Spermatophyta</taxon>
        <taxon>Magnoliopsida</taxon>
        <taxon>eudicotyledons</taxon>
        <taxon>Gunneridae</taxon>
        <taxon>Pentapetalae</taxon>
        <taxon>asterids</taxon>
        <taxon>campanulids</taxon>
        <taxon>Apiales</taxon>
        <taxon>Apiaceae</taxon>
        <taxon>Apioideae</taxon>
        <taxon>Scandiceae</taxon>
        <taxon>Daucinae</taxon>
        <taxon>Daucus</taxon>
        <taxon>Daucus sect. Daucus</taxon>
    </lineage>
</organism>
<evidence type="ECO:0000313" key="3">
    <source>
        <dbReference type="Proteomes" id="UP000077755"/>
    </source>
</evidence>
<dbReference type="EMBL" id="CP093351">
    <property type="protein sequence ID" value="WOH14418.1"/>
    <property type="molecule type" value="Genomic_DNA"/>
</dbReference>
<gene>
    <name evidence="2" type="ORF">DCAR_0933937</name>
</gene>
<protein>
    <submittedName>
        <fullName evidence="2">Uncharacterized protein</fullName>
    </submittedName>
</protein>
<dbReference type="Gramene" id="KZM81851">
    <property type="protein sequence ID" value="KZM81851"/>
    <property type="gene ID" value="DCAR_029464"/>
</dbReference>